<comment type="caution">
    <text evidence="3">Lacks conserved residue(s) required for the propagation of feature annotation.</text>
</comment>
<reference evidence="5 6" key="1">
    <citation type="submission" date="2024-01" db="EMBL/GenBank/DDBJ databases">
        <title>The complete chloroplast genome sequence of Lithospermum erythrorhizon: insights into the phylogenetic relationship among Boraginaceae species and the maternal lineages of purple gromwells.</title>
        <authorList>
            <person name="Okada T."/>
            <person name="Watanabe K."/>
        </authorList>
    </citation>
    <scope>NUCLEOTIDE SEQUENCE [LARGE SCALE GENOMIC DNA]</scope>
</reference>
<name>A0AAV3RUZ8_LITER</name>
<dbReference type="PROSITE" id="PS50985">
    <property type="entry name" value="GRAS"/>
    <property type="match status" value="1"/>
</dbReference>
<dbReference type="EMBL" id="BAABME010011246">
    <property type="protein sequence ID" value="GAA0183461.1"/>
    <property type="molecule type" value="Genomic_DNA"/>
</dbReference>
<sequence length="623" mass="68675">MSYMCTDSGNLMAIAQQVINQKQQQEQQQNQNQQHPQKHPQHQQLLALNPFCLPTTTWVPSNTTSITSTTTSLLQQTSSLTSSPVLGGYGLYGSGFPDPFVHVPEPEPGFQFGNLVENRSSGFRFLDFAGGEFESDEWMESLMGGGDESTQTSDLRHGCDTWQTGFDPFGSCPSRVGSDLVGTQPPQTTTWVSGNTVLSPPPLQQPCIQEASKPIDSQQYKEVVVSSTTSDLSILSNTYVKTLMEIAGMVDSDPEKAGKLLIQLQGSLSQHGGSFERVGYYFCKALCARVGLCNDGVQESSSTTSEEVFTMSYKALNDACPYSKFAHLTANQAILEAMESAEKIHIVDFGVVQGVQWAALLQALATRPAGKPTRIRISGIPAPVLGKYPEAALQATGNRLREFAKLLDLNFVFEPVVTPFESLNASTFKIEPDEVLAVNFMLQLYNLLDESYGSVGVALRLAKSLNPRVVTLGEYEVSLNRVGFMGRFKNALSYYSAIFESMDSDLRRESPEKMSVESLSFGRDSPERLQVESLLFGRRIAAVVGAEEAGTCRDRMEDKEQWKILMENAGFEPVKLSHYSMSQAELLLWNYNYSPSYKLISSPPGFISLAWNDVPLLTVSSWR</sequence>
<feature type="region of interest" description="SAW" evidence="3">
    <location>
        <begin position="545"/>
        <end position="623"/>
    </location>
</feature>
<evidence type="ECO:0000256" key="2">
    <source>
        <dbReference type="ARBA" id="ARBA00023163"/>
    </source>
</evidence>
<evidence type="ECO:0000256" key="1">
    <source>
        <dbReference type="ARBA" id="ARBA00023015"/>
    </source>
</evidence>
<organism evidence="5 6">
    <name type="scientific">Lithospermum erythrorhizon</name>
    <name type="common">Purple gromwell</name>
    <name type="synonym">Lithospermum officinale var. erythrorhizon</name>
    <dbReference type="NCBI Taxonomy" id="34254"/>
    <lineage>
        <taxon>Eukaryota</taxon>
        <taxon>Viridiplantae</taxon>
        <taxon>Streptophyta</taxon>
        <taxon>Embryophyta</taxon>
        <taxon>Tracheophyta</taxon>
        <taxon>Spermatophyta</taxon>
        <taxon>Magnoliopsida</taxon>
        <taxon>eudicotyledons</taxon>
        <taxon>Gunneridae</taxon>
        <taxon>Pentapetalae</taxon>
        <taxon>asterids</taxon>
        <taxon>lamiids</taxon>
        <taxon>Boraginales</taxon>
        <taxon>Boraginaceae</taxon>
        <taxon>Boraginoideae</taxon>
        <taxon>Lithospermeae</taxon>
        <taxon>Lithospermum</taxon>
    </lineage>
</organism>
<dbReference type="AlphaFoldDB" id="A0AAV3RUZ8"/>
<feature type="compositionally biased region" description="Low complexity" evidence="4">
    <location>
        <begin position="22"/>
        <end position="35"/>
    </location>
</feature>
<dbReference type="Proteomes" id="UP001454036">
    <property type="component" value="Unassembled WGS sequence"/>
</dbReference>
<keyword evidence="6" id="KW-1185">Reference proteome</keyword>
<accession>A0AAV3RUZ8</accession>
<evidence type="ECO:0000313" key="6">
    <source>
        <dbReference type="Proteomes" id="UP001454036"/>
    </source>
</evidence>
<comment type="caution">
    <text evidence="5">The sequence shown here is derived from an EMBL/GenBank/DDBJ whole genome shotgun (WGS) entry which is preliminary data.</text>
</comment>
<comment type="similarity">
    <text evidence="3">Belongs to the GRAS family.</text>
</comment>
<evidence type="ECO:0008006" key="7">
    <source>
        <dbReference type="Google" id="ProtNLM"/>
    </source>
</evidence>
<evidence type="ECO:0000256" key="3">
    <source>
        <dbReference type="PROSITE-ProRule" id="PRU01191"/>
    </source>
</evidence>
<dbReference type="Pfam" id="PF03514">
    <property type="entry name" value="GRAS"/>
    <property type="match status" value="1"/>
</dbReference>
<dbReference type="InterPro" id="IPR005202">
    <property type="entry name" value="TF_GRAS"/>
</dbReference>
<feature type="short sequence motif" description="VHIID" evidence="3">
    <location>
        <begin position="344"/>
        <end position="348"/>
    </location>
</feature>
<proteinExistence type="inferred from homology"/>
<feature type="region of interest" description="Disordered" evidence="4">
    <location>
        <begin position="22"/>
        <end position="42"/>
    </location>
</feature>
<evidence type="ECO:0000313" key="5">
    <source>
        <dbReference type="EMBL" id="GAA0183461.1"/>
    </source>
</evidence>
<evidence type="ECO:0000256" key="4">
    <source>
        <dbReference type="SAM" id="MobiDB-lite"/>
    </source>
</evidence>
<feature type="region of interest" description="Leucine repeat II (LRII)" evidence="3">
    <location>
        <begin position="395"/>
        <end position="427"/>
    </location>
</feature>
<keyword evidence="2" id="KW-0804">Transcription</keyword>
<keyword evidence="1" id="KW-0805">Transcription regulation</keyword>
<protein>
    <recommendedName>
        <fullName evidence="7">Scarecrow-like protein 4</fullName>
    </recommendedName>
</protein>
<gene>
    <name evidence="5" type="ORF">LIER_30868</name>
</gene>
<dbReference type="PANTHER" id="PTHR31636">
    <property type="entry name" value="OSJNBA0084A10.13 PROTEIN-RELATED"/>
    <property type="match status" value="1"/>
</dbReference>
<feature type="short sequence motif" description="LXXLL motif" evidence="3">
    <location>
        <begin position="444"/>
        <end position="448"/>
    </location>
</feature>